<dbReference type="Proteomes" id="UP000836402">
    <property type="component" value="Unassembled WGS sequence"/>
</dbReference>
<comment type="caution">
    <text evidence="1">The sequence shown here is derived from an EMBL/GenBank/DDBJ whole genome shotgun (WGS) entry which is preliminary data.</text>
</comment>
<reference evidence="1" key="1">
    <citation type="submission" date="2020-10" db="EMBL/GenBank/DDBJ databases">
        <authorList>
            <person name="Sedaghatjoo S."/>
        </authorList>
    </citation>
    <scope>NUCLEOTIDE SEQUENCE</scope>
    <source>
        <strain evidence="1">AZH3</strain>
    </source>
</reference>
<evidence type="ECO:0000313" key="1">
    <source>
        <dbReference type="EMBL" id="CAD6945647.1"/>
    </source>
</evidence>
<organism evidence="1 2">
    <name type="scientific">Tilletia caries</name>
    <name type="common">wheat bunt fungus</name>
    <dbReference type="NCBI Taxonomy" id="13290"/>
    <lineage>
        <taxon>Eukaryota</taxon>
        <taxon>Fungi</taxon>
        <taxon>Dikarya</taxon>
        <taxon>Basidiomycota</taxon>
        <taxon>Ustilaginomycotina</taxon>
        <taxon>Exobasidiomycetes</taxon>
        <taxon>Tilletiales</taxon>
        <taxon>Tilletiaceae</taxon>
        <taxon>Tilletia</taxon>
    </lineage>
</organism>
<proteinExistence type="predicted"/>
<dbReference type="EMBL" id="CAJHJG010004887">
    <property type="protein sequence ID" value="CAD6945647.1"/>
    <property type="molecule type" value="Genomic_DNA"/>
</dbReference>
<protein>
    <submittedName>
        <fullName evidence="1">Uncharacterized protein</fullName>
    </submittedName>
</protein>
<accession>A0ABN7J4Q6</accession>
<name>A0ABN7J4Q6_9BASI</name>
<gene>
    <name evidence="1" type="ORF">JKIAZH3_G7064</name>
</gene>
<feature type="non-terminal residue" evidence="1">
    <location>
        <position position="17"/>
    </location>
</feature>
<keyword evidence="2" id="KW-1185">Reference proteome</keyword>
<evidence type="ECO:0000313" key="2">
    <source>
        <dbReference type="Proteomes" id="UP000836402"/>
    </source>
</evidence>
<sequence length="17" mass="1804">MADPVILSAVPSTDIFK</sequence>